<evidence type="ECO:0000256" key="1">
    <source>
        <dbReference type="ARBA" id="ARBA00009024"/>
    </source>
</evidence>
<dbReference type="InterPro" id="IPR006461">
    <property type="entry name" value="PLAC_motif_containing"/>
</dbReference>
<dbReference type="Proteomes" id="UP000265140">
    <property type="component" value="Chromosome 7"/>
</dbReference>
<dbReference type="OMA" id="LCWDILA"/>
<evidence type="ECO:0000313" key="3">
    <source>
        <dbReference type="Ensembl" id="ENSELUP00000013657.2"/>
    </source>
</evidence>
<accession>A0A3P8YAN3</accession>
<reference evidence="3" key="3">
    <citation type="submission" date="2025-08" db="UniProtKB">
        <authorList>
            <consortium name="Ensembl"/>
        </authorList>
    </citation>
    <scope>IDENTIFICATION</scope>
</reference>
<dbReference type="Bgee" id="ENSELUG00000013745">
    <property type="expression patterns" value="Expressed in pharyngeal gill and 4 other cell types or tissues"/>
</dbReference>
<keyword evidence="2" id="KW-0812">Transmembrane</keyword>
<evidence type="ECO:0000313" key="4">
    <source>
        <dbReference type="Proteomes" id="UP000265140"/>
    </source>
</evidence>
<proteinExistence type="inferred from homology"/>
<dbReference type="NCBIfam" id="TIGR01571">
    <property type="entry name" value="A_thal_Cys_rich"/>
    <property type="match status" value="1"/>
</dbReference>
<evidence type="ECO:0000256" key="2">
    <source>
        <dbReference type="SAM" id="Phobius"/>
    </source>
</evidence>
<feature type="transmembrane region" description="Helical" evidence="2">
    <location>
        <begin position="45"/>
        <end position="65"/>
    </location>
</feature>
<reference evidence="3" key="4">
    <citation type="submission" date="2025-09" db="UniProtKB">
        <authorList>
            <consortium name="Ensembl"/>
        </authorList>
    </citation>
    <scope>IDENTIFICATION</scope>
</reference>
<keyword evidence="4" id="KW-1185">Reference proteome</keyword>
<comment type="similarity">
    <text evidence="1">Belongs to the cornifelin family.</text>
</comment>
<dbReference type="AlphaFoldDB" id="A0A3P8YAN3"/>
<reference evidence="3" key="2">
    <citation type="submission" date="2020-02" db="EMBL/GenBank/DDBJ databases">
        <title>Esox lucius (northern pike) genome, fEsoLuc1, primary haplotype.</title>
        <authorList>
            <person name="Myers G."/>
            <person name="Karagic N."/>
            <person name="Meyer A."/>
            <person name="Pippel M."/>
            <person name="Reichard M."/>
            <person name="Winkler S."/>
            <person name="Tracey A."/>
            <person name="Sims Y."/>
            <person name="Howe K."/>
            <person name="Rhie A."/>
            <person name="Formenti G."/>
            <person name="Durbin R."/>
            <person name="Fedrigo O."/>
            <person name="Jarvis E.D."/>
        </authorList>
    </citation>
    <scope>NUCLEOTIDE SEQUENCE [LARGE SCALE GENOMIC DNA]</scope>
</reference>
<dbReference type="Ensembl" id="ENSELUT00000022255.3">
    <property type="protein sequence ID" value="ENSELUP00000013657.2"/>
    <property type="gene ID" value="ENSELUG00000013745.3"/>
</dbReference>
<dbReference type="InParanoid" id="A0A3P8YAN3"/>
<keyword evidence="2" id="KW-1133">Transmembrane helix</keyword>
<protein>
    <submittedName>
        <fullName evidence="3">Plac8 onzin related protein 10</fullName>
    </submittedName>
</protein>
<dbReference type="GeneTree" id="ENSGT00940000163701"/>
<reference evidence="4" key="1">
    <citation type="journal article" date="2014" name="PLoS ONE">
        <title>The genome and linkage map of the northern pike (Esox lucius): conserved synteny revealed between the salmonid sister group and the Neoteleostei.</title>
        <authorList>
            <person name="Rondeau E.B."/>
            <person name="Minkley D.R."/>
            <person name="Leong J.S."/>
            <person name="Messmer A.M."/>
            <person name="Jantzen J.R."/>
            <person name="von Schalburg K.R."/>
            <person name="Lemon C."/>
            <person name="Bird N.H."/>
            <person name="Koop B.F."/>
        </authorList>
    </citation>
    <scope>NUCLEOTIDE SEQUENCE</scope>
</reference>
<keyword evidence="2" id="KW-0472">Membrane</keyword>
<name>A0A3P8YAN3_ESOLU</name>
<dbReference type="Pfam" id="PF04749">
    <property type="entry name" value="PLAC8"/>
    <property type="match status" value="1"/>
</dbReference>
<organism evidence="3 4">
    <name type="scientific">Esox lucius</name>
    <name type="common">Northern pike</name>
    <dbReference type="NCBI Taxonomy" id="8010"/>
    <lineage>
        <taxon>Eukaryota</taxon>
        <taxon>Metazoa</taxon>
        <taxon>Chordata</taxon>
        <taxon>Craniata</taxon>
        <taxon>Vertebrata</taxon>
        <taxon>Euteleostomi</taxon>
        <taxon>Actinopterygii</taxon>
        <taxon>Neopterygii</taxon>
        <taxon>Teleostei</taxon>
        <taxon>Protacanthopterygii</taxon>
        <taxon>Esociformes</taxon>
        <taxon>Esocidae</taxon>
        <taxon>Esox</taxon>
    </lineage>
</organism>
<sequence>MSCFCCVCSGCYGFWCCPCLACSTTGEFGESPCLPLVDFIGPAFAVAFGVPVCVPPASLAMRVAIRHKYKIKGNLCWDILASCFCIWCSWCQMAREVKEHNKGCVYTNVQPMALQGQPSVITIENNMSCVVNQPASETHPYTVYLRDGIKKKNPGNHIV</sequence>